<accession>A0A412G6W9</accession>
<name>A0A412G6W9_9FIRM</name>
<dbReference type="InterPro" id="IPR051925">
    <property type="entry name" value="RNA-binding_domain"/>
</dbReference>
<gene>
    <name evidence="4" type="primary">yhbY</name>
    <name evidence="4" type="ORF">DWY25_01640</name>
</gene>
<dbReference type="SUPFAM" id="SSF75471">
    <property type="entry name" value="YhbY-like"/>
    <property type="match status" value="1"/>
</dbReference>
<dbReference type="InterPro" id="IPR035920">
    <property type="entry name" value="YhbY-like_sf"/>
</dbReference>
<evidence type="ECO:0000313" key="4">
    <source>
        <dbReference type="EMBL" id="RGR77023.1"/>
    </source>
</evidence>
<dbReference type="NCBIfam" id="TIGR00253">
    <property type="entry name" value="RNA_bind_YhbY"/>
    <property type="match status" value="1"/>
</dbReference>
<dbReference type="InterPro" id="IPR001890">
    <property type="entry name" value="RNA-binding_CRM"/>
</dbReference>
<dbReference type="EMBL" id="QRUP01000001">
    <property type="protein sequence ID" value="RGR77023.1"/>
    <property type="molecule type" value="Genomic_DNA"/>
</dbReference>
<protein>
    <submittedName>
        <fullName evidence="4">Ribosome assembly RNA-binding protein YhbY</fullName>
    </submittedName>
</protein>
<evidence type="ECO:0000256" key="2">
    <source>
        <dbReference type="PROSITE-ProRule" id="PRU00626"/>
    </source>
</evidence>
<keyword evidence="5" id="KW-1185">Reference proteome</keyword>
<dbReference type="AlphaFoldDB" id="A0A412G6W9"/>
<dbReference type="Pfam" id="PF01985">
    <property type="entry name" value="CRS1_YhbY"/>
    <property type="match status" value="1"/>
</dbReference>
<proteinExistence type="predicted"/>
<evidence type="ECO:0000313" key="5">
    <source>
        <dbReference type="Proteomes" id="UP000284178"/>
    </source>
</evidence>
<reference evidence="4 5" key="1">
    <citation type="submission" date="2018-08" db="EMBL/GenBank/DDBJ databases">
        <title>A genome reference for cultivated species of the human gut microbiota.</title>
        <authorList>
            <person name="Zou Y."/>
            <person name="Xue W."/>
            <person name="Luo G."/>
        </authorList>
    </citation>
    <scope>NUCLEOTIDE SEQUENCE [LARGE SCALE GENOMIC DNA]</scope>
    <source>
        <strain evidence="4 5">AF24-29</strain>
    </source>
</reference>
<dbReference type="GO" id="GO:0003723">
    <property type="term" value="F:RNA binding"/>
    <property type="evidence" value="ECO:0007669"/>
    <property type="project" value="UniProtKB-UniRule"/>
</dbReference>
<dbReference type="PANTHER" id="PTHR40065:SF3">
    <property type="entry name" value="RNA-BINDING PROTEIN YHBY"/>
    <property type="match status" value="1"/>
</dbReference>
<dbReference type="GeneID" id="83014109"/>
<dbReference type="SMART" id="SM01103">
    <property type="entry name" value="CRS1_YhbY"/>
    <property type="match status" value="1"/>
</dbReference>
<comment type="caution">
    <text evidence="4">The sequence shown here is derived from an EMBL/GenBank/DDBJ whole genome shotgun (WGS) entry which is preliminary data.</text>
</comment>
<organism evidence="4 5">
    <name type="scientific">Holdemania filiformis</name>
    <dbReference type="NCBI Taxonomy" id="61171"/>
    <lineage>
        <taxon>Bacteria</taxon>
        <taxon>Bacillati</taxon>
        <taxon>Bacillota</taxon>
        <taxon>Erysipelotrichia</taxon>
        <taxon>Erysipelotrichales</taxon>
        <taxon>Erysipelotrichaceae</taxon>
        <taxon>Holdemania</taxon>
    </lineage>
</organism>
<evidence type="ECO:0000259" key="3">
    <source>
        <dbReference type="PROSITE" id="PS51295"/>
    </source>
</evidence>
<dbReference type="InterPro" id="IPR017924">
    <property type="entry name" value="RNA-binding_YhbY"/>
</dbReference>
<feature type="domain" description="CRM" evidence="3">
    <location>
        <begin position="1"/>
        <end position="96"/>
    </location>
</feature>
<dbReference type="Proteomes" id="UP000284178">
    <property type="component" value="Unassembled WGS sequence"/>
</dbReference>
<evidence type="ECO:0000256" key="1">
    <source>
        <dbReference type="ARBA" id="ARBA00022884"/>
    </source>
</evidence>
<dbReference type="Gene3D" id="3.30.110.60">
    <property type="entry name" value="YhbY-like"/>
    <property type="match status" value="1"/>
</dbReference>
<dbReference type="PROSITE" id="PS51295">
    <property type="entry name" value="CRM"/>
    <property type="match status" value="1"/>
</dbReference>
<dbReference type="RefSeq" id="WP_117892845.1">
    <property type="nucleotide sequence ID" value="NZ_CABJCV010000001.1"/>
</dbReference>
<keyword evidence="1 2" id="KW-0694">RNA-binding</keyword>
<sequence>MLTNKQKSALRSMANTLRPIFQVGKEGVSYNLINTLSDALEAHELVKLNVLKSCPDDVRQVALDLASGAHAEVVQIIGKTIVLYRESREHRRIELPR</sequence>
<dbReference type="PANTHER" id="PTHR40065">
    <property type="entry name" value="RNA-BINDING PROTEIN YHBY"/>
    <property type="match status" value="1"/>
</dbReference>